<gene>
    <name evidence="2" type="ORF">FHK81_04740</name>
</gene>
<proteinExistence type="predicted"/>
<protein>
    <submittedName>
        <fullName evidence="2">MOSC domain-containing protein</fullName>
    </submittedName>
</protein>
<dbReference type="SUPFAM" id="SSF141673">
    <property type="entry name" value="MOSC N-terminal domain-like"/>
    <property type="match status" value="1"/>
</dbReference>
<evidence type="ECO:0000313" key="3">
    <source>
        <dbReference type="Proteomes" id="UP000319142"/>
    </source>
</evidence>
<dbReference type="GO" id="GO:0003824">
    <property type="term" value="F:catalytic activity"/>
    <property type="evidence" value="ECO:0007669"/>
    <property type="project" value="InterPro"/>
</dbReference>
<dbReference type="PANTHER" id="PTHR14237:SF19">
    <property type="entry name" value="MITOCHONDRIAL AMIDOXIME REDUCING COMPONENT 1"/>
    <property type="match status" value="1"/>
</dbReference>
<dbReference type="InterPro" id="IPR011037">
    <property type="entry name" value="Pyrv_Knase-like_insert_dom_sf"/>
</dbReference>
<dbReference type="GO" id="GO:0030170">
    <property type="term" value="F:pyridoxal phosphate binding"/>
    <property type="evidence" value="ECO:0007669"/>
    <property type="project" value="InterPro"/>
</dbReference>
<dbReference type="AlphaFoldDB" id="A0A558BEQ1"/>
<dbReference type="RefSeq" id="WP_273132665.1">
    <property type="nucleotide sequence ID" value="NZ_VMRX01000010.1"/>
</dbReference>
<evidence type="ECO:0000259" key="1">
    <source>
        <dbReference type="PROSITE" id="PS51340"/>
    </source>
</evidence>
<dbReference type="PROSITE" id="PS51340">
    <property type="entry name" value="MOSC"/>
    <property type="match status" value="1"/>
</dbReference>
<sequence>MKVQSLYLYPVKSLAGVEVPDFELDDFGPKGDRRWMIVDDQNRFVTQRQMPRLALVSAVMSDRGVEVRIPDQGRFPLLPQEEQVRVVVWRDTADALMGDPAASAALSEFCGVPLRFVYMPDSSFRRVDPERVADNRRVGFADGFPFLLANQGSLDELNTRLTQPVSMTRFRPNIVIQGVPAWAEDNWRSLVIGTVGFQVVKPCSRCVLTTVDPETGIKDAGTEPLKTLSTYRKTPDGVIFGQNAIHLSSGRISVGDGVAISQQES</sequence>
<reference evidence="2 3" key="1">
    <citation type="submission" date="2019-07" db="EMBL/GenBank/DDBJ databases">
        <title>The pathways for chlorine oxyanion respiration interact through the shared metabolite chlorate.</title>
        <authorList>
            <person name="Barnum T.P."/>
            <person name="Cheng Y."/>
            <person name="Hill K.A."/>
            <person name="Lucas L.N."/>
            <person name="Carlson H.K."/>
            <person name="Coates J.D."/>
        </authorList>
    </citation>
    <scope>NUCLEOTIDE SEQUENCE [LARGE SCALE GENOMIC DNA]</scope>
    <source>
        <strain evidence="2">UCB</strain>
    </source>
</reference>
<dbReference type="SUPFAM" id="SSF50800">
    <property type="entry name" value="PK beta-barrel domain-like"/>
    <property type="match status" value="1"/>
</dbReference>
<dbReference type="Pfam" id="PF03476">
    <property type="entry name" value="MOSC_N"/>
    <property type="match status" value="1"/>
</dbReference>
<dbReference type="EMBL" id="VMRX01000010">
    <property type="protein sequence ID" value="TVT34971.1"/>
    <property type="molecule type" value="Genomic_DNA"/>
</dbReference>
<comment type="caution">
    <text evidence="2">The sequence shown here is derived from an EMBL/GenBank/DDBJ whole genome shotgun (WGS) entry which is preliminary data.</text>
</comment>
<feature type="domain" description="MOSC" evidence="1">
    <location>
        <begin position="119"/>
        <end position="261"/>
    </location>
</feature>
<name>A0A558BEQ1_9GAMM</name>
<dbReference type="Pfam" id="PF03473">
    <property type="entry name" value="MOSC"/>
    <property type="match status" value="1"/>
</dbReference>
<dbReference type="GO" id="GO:0030151">
    <property type="term" value="F:molybdenum ion binding"/>
    <property type="evidence" value="ECO:0007669"/>
    <property type="project" value="InterPro"/>
</dbReference>
<dbReference type="InterPro" id="IPR005302">
    <property type="entry name" value="MoCF_Sase_C"/>
</dbReference>
<accession>A0A558BEQ1</accession>
<evidence type="ECO:0000313" key="2">
    <source>
        <dbReference type="EMBL" id="TVT34971.1"/>
    </source>
</evidence>
<dbReference type="PANTHER" id="PTHR14237">
    <property type="entry name" value="MOLYBDOPTERIN COFACTOR SULFURASE MOSC"/>
    <property type="match status" value="1"/>
</dbReference>
<dbReference type="Proteomes" id="UP000319142">
    <property type="component" value="Unassembled WGS sequence"/>
</dbReference>
<organism evidence="2 3">
    <name type="scientific">Marinobacter vinifirmus</name>
    <dbReference type="NCBI Taxonomy" id="355591"/>
    <lineage>
        <taxon>Bacteria</taxon>
        <taxon>Pseudomonadati</taxon>
        <taxon>Pseudomonadota</taxon>
        <taxon>Gammaproteobacteria</taxon>
        <taxon>Pseudomonadales</taxon>
        <taxon>Marinobacteraceae</taxon>
        <taxon>Marinobacter</taxon>
    </lineage>
</organism>
<dbReference type="InterPro" id="IPR005303">
    <property type="entry name" value="MOCOS_middle"/>
</dbReference>